<dbReference type="STRING" id="1344416.A0A139AV38"/>
<dbReference type="EMBL" id="KQ965735">
    <property type="protein sequence ID" value="KXS20443.1"/>
    <property type="molecule type" value="Genomic_DNA"/>
</dbReference>
<evidence type="ECO:0000256" key="4">
    <source>
        <dbReference type="ARBA" id="ARBA00022723"/>
    </source>
</evidence>
<dbReference type="Gene3D" id="1.10.10.2670">
    <property type="entry name" value="E3 ubiquitin-protein ligase"/>
    <property type="match status" value="1"/>
</dbReference>
<evidence type="ECO:0000256" key="10">
    <source>
        <dbReference type="RuleBase" id="RU366018"/>
    </source>
</evidence>
<dbReference type="InterPro" id="IPR042065">
    <property type="entry name" value="E3_ELL-like"/>
</dbReference>
<keyword evidence="6 10" id="KW-0833">Ubl conjugation pathway</keyword>
<keyword evidence="14" id="KW-1185">Reference proteome</keyword>
<evidence type="ECO:0000256" key="2">
    <source>
        <dbReference type="ARBA" id="ARBA00004906"/>
    </source>
</evidence>
<feature type="compositionally biased region" description="Acidic residues" evidence="11">
    <location>
        <begin position="151"/>
        <end position="178"/>
    </location>
</feature>
<dbReference type="PANTHER" id="PTHR21497">
    <property type="entry name" value="UBIQUITIN LIGASE E3 ALPHA-RELATED"/>
    <property type="match status" value="1"/>
</dbReference>
<dbReference type="GO" id="GO:0008270">
    <property type="term" value="F:zinc ion binding"/>
    <property type="evidence" value="ECO:0007669"/>
    <property type="project" value="UniProtKB-UniRule"/>
</dbReference>
<feature type="region of interest" description="Disordered" evidence="11">
    <location>
        <begin position="510"/>
        <end position="531"/>
    </location>
</feature>
<dbReference type="PANTHER" id="PTHR21497:SF24">
    <property type="entry name" value="E3 UBIQUITIN-PROTEIN LIGASE UBR1"/>
    <property type="match status" value="1"/>
</dbReference>
<comment type="function">
    <text evidence="10">Ubiquitin ligase protein which is a component of the N-end rule pathway. Recognizes and binds to proteins bearing specific N-terminal residues that are destabilizing according to the N-end rule, leading to their ubiquitination and subsequent degradation.</text>
</comment>
<feature type="region of interest" description="Disordered" evidence="11">
    <location>
        <begin position="1963"/>
        <end position="1982"/>
    </location>
</feature>
<feature type="region of interest" description="Disordered" evidence="11">
    <location>
        <begin position="270"/>
        <end position="291"/>
    </location>
</feature>
<dbReference type="InterPro" id="IPR039164">
    <property type="entry name" value="UBR1-like"/>
</dbReference>
<dbReference type="InterPro" id="IPR036390">
    <property type="entry name" value="WH_DNA-bd_sf"/>
</dbReference>
<dbReference type="GO" id="GO:0061630">
    <property type="term" value="F:ubiquitin protein ligase activity"/>
    <property type="evidence" value="ECO:0007669"/>
    <property type="project" value="UniProtKB-UniRule"/>
</dbReference>
<name>A0A139AV38_GONPJ</name>
<keyword evidence="4 10" id="KW-0479">Metal-binding</keyword>
<dbReference type="InterPro" id="IPR003769">
    <property type="entry name" value="ClpS_core"/>
</dbReference>
<feature type="region of interest" description="Disordered" evidence="11">
    <location>
        <begin position="2145"/>
        <end position="2167"/>
    </location>
</feature>
<evidence type="ECO:0000256" key="7">
    <source>
        <dbReference type="ARBA" id="ARBA00022833"/>
    </source>
</evidence>
<comment type="similarity">
    <text evidence="8 10">Belongs to the E3 ubiquitin-protein ligase UBR1-like family.</text>
</comment>
<dbReference type="GO" id="GO:0016567">
    <property type="term" value="P:protein ubiquitination"/>
    <property type="evidence" value="ECO:0007669"/>
    <property type="project" value="UniProtKB-UniRule"/>
</dbReference>
<dbReference type="EC" id="2.3.2.27" evidence="10"/>
<dbReference type="CDD" id="cd16482">
    <property type="entry name" value="RING-H2_UBR1-like"/>
    <property type="match status" value="1"/>
</dbReference>
<evidence type="ECO:0000256" key="6">
    <source>
        <dbReference type="ARBA" id="ARBA00022786"/>
    </source>
</evidence>
<feature type="compositionally biased region" description="Basic and acidic residues" evidence="11">
    <location>
        <begin position="97"/>
        <end position="115"/>
    </location>
</feature>
<dbReference type="SMART" id="SM00396">
    <property type="entry name" value="ZnF_UBR1"/>
    <property type="match status" value="1"/>
</dbReference>
<dbReference type="GO" id="GO:0000151">
    <property type="term" value="C:ubiquitin ligase complex"/>
    <property type="evidence" value="ECO:0007669"/>
    <property type="project" value="TreeGrafter"/>
</dbReference>
<evidence type="ECO:0000259" key="12">
    <source>
        <dbReference type="PROSITE" id="PS51157"/>
    </source>
</evidence>
<feature type="zinc finger region" description="UBR-type" evidence="9">
    <location>
        <begin position="192"/>
        <end position="270"/>
    </location>
</feature>
<evidence type="ECO:0000256" key="9">
    <source>
        <dbReference type="PROSITE-ProRule" id="PRU00508"/>
    </source>
</evidence>
<feature type="region of interest" description="Disordered" evidence="11">
    <location>
        <begin position="713"/>
        <end position="733"/>
    </location>
</feature>
<feature type="region of interest" description="Disordered" evidence="11">
    <location>
        <begin position="1"/>
        <end position="26"/>
    </location>
</feature>
<dbReference type="InterPro" id="IPR044046">
    <property type="entry name" value="E3_ligase_UBR-like_C"/>
</dbReference>
<dbReference type="InterPro" id="IPR055194">
    <property type="entry name" value="UBR1-like_WH"/>
</dbReference>
<protein>
    <recommendedName>
        <fullName evidence="10">E3 ubiquitin-protein ligase</fullName>
        <ecNumber evidence="10">2.3.2.27</ecNumber>
    </recommendedName>
</protein>
<dbReference type="InterPro" id="IPR003126">
    <property type="entry name" value="Znf_UBR"/>
</dbReference>
<dbReference type="GO" id="GO:0005737">
    <property type="term" value="C:cytoplasm"/>
    <property type="evidence" value="ECO:0007669"/>
    <property type="project" value="TreeGrafter"/>
</dbReference>
<dbReference type="InterPro" id="IPR014719">
    <property type="entry name" value="Ribosomal_bL12_C/ClpS-like"/>
</dbReference>
<dbReference type="Gene3D" id="2.10.110.30">
    <property type="match status" value="1"/>
</dbReference>
<evidence type="ECO:0000313" key="14">
    <source>
        <dbReference type="Proteomes" id="UP000070544"/>
    </source>
</evidence>
<dbReference type="SUPFAM" id="SSF46785">
    <property type="entry name" value="Winged helix' DNA-binding domain"/>
    <property type="match status" value="1"/>
</dbReference>
<comment type="pathway">
    <text evidence="2 10">Protein modification; protein ubiquitination.</text>
</comment>
<organism evidence="13 14">
    <name type="scientific">Gonapodya prolifera (strain JEL478)</name>
    <name type="common">Monoblepharis prolifera</name>
    <dbReference type="NCBI Taxonomy" id="1344416"/>
    <lineage>
        <taxon>Eukaryota</taxon>
        <taxon>Fungi</taxon>
        <taxon>Fungi incertae sedis</taxon>
        <taxon>Chytridiomycota</taxon>
        <taxon>Chytridiomycota incertae sedis</taxon>
        <taxon>Monoblepharidomycetes</taxon>
        <taxon>Monoblepharidales</taxon>
        <taxon>Gonapodyaceae</taxon>
        <taxon>Gonapodya</taxon>
    </lineage>
</organism>
<feature type="compositionally biased region" description="Polar residues" evidence="11">
    <location>
        <begin position="270"/>
        <end position="287"/>
    </location>
</feature>
<keyword evidence="7 10" id="KW-0862">Zinc</keyword>
<dbReference type="PROSITE" id="PS51157">
    <property type="entry name" value="ZF_UBR"/>
    <property type="match status" value="1"/>
</dbReference>
<evidence type="ECO:0000256" key="11">
    <source>
        <dbReference type="SAM" id="MobiDB-lite"/>
    </source>
</evidence>
<dbReference type="OMA" id="CCAREER"/>
<evidence type="ECO:0000256" key="5">
    <source>
        <dbReference type="ARBA" id="ARBA00022771"/>
    </source>
</evidence>
<dbReference type="Pfam" id="PF02617">
    <property type="entry name" value="ClpS"/>
    <property type="match status" value="1"/>
</dbReference>
<accession>A0A139AV38</accession>
<dbReference type="Pfam" id="PF02207">
    <property type="entry name" value="zf-UBR"/>
    <property type="match status" value="1"/>
</dbReference>
<feature type="region of interest" description="Disordered" evidence="11">
    <location>
        <begin position="88"/>
        <end position="178"/>
    </location>
</feature>
<keyword evidence="5 10" id="KW-0863">Zinc-finger</keyword>
<dbReference type="Gene3D" id="3.30.1390.10">
    <property type="match status" value="1"/>
</dbReference>
<feature type="region of interest" description="Disordered" evidence="11">
    <location>
        <begin position="1672"/>
        <end position="1692"/>
    </location>
</feature>
<dbReference type="Pfam" id="PF22960">
    <property type="entry name" value="WHD_UBR1"/>
    <property type="match status" value="1"/>
</dbReference>
<proteinExistence type="inferred from homology"/>
<evidence type="ECO:0000313" key="13">
    <source>
        <dbReference type="EMBL" id="KXS20443.1"/>
    </source>
</evidence>
<keyword evidence="3 10" id="KW-0808">Transferase</keyword>
<dbReference type="GO" id="GO:0071596">
    <property type="term" value="P:ubiquitin-dependent protein catabolic process via the N-end rule pathway"/>
    <property type="evidence" value="ECO:0007669"/>
    <property type="project" value="UniProtKB-UniRule"/>
</dbReference>
<evidence type="ECO:0000256" key="1">
    <source>
        <dbReference type="ARBA" id="ARBA00000900"/>
    </source>
</evidence>
<dbReference type="SUPFAM" id="SSF54736">
    <property type="entry name" value="ClpS-like"/>
    <property type="match status" value="1"/>
</dbReference>
<gene>
    <name evidence="13" type="ORF">M427DRAFT_41232</name>
</gene>
<sequence length="2589" mass="284555">MDAGSGLDAAPVSENNPSATPEEGFDDALWQFLTSFPQEIITAPRILRARTQPQENSATVLPLSPESRQRVFLRLDSALCGGCESDQDRTALLGEGDGSKTADSRKGKSPRESDGGSRGGSKKIRRNSPPPNMQSAVLPEPSSADAGNTEADNDDMWVDDDDDETESDSEQDQASDDEDIVGAEYSSAHRGKVCGHVFRKGEAIYRCRTCSLDETCVLCLACFRSTHPSFDPATASHEYNFSISRGGGGYCDCGDPEAWRVPLACQYHSPTAPGSGSSSDADPQNAQLPERGAIPPHILSAIRSTMSTTLDFILLSFLAAPAHPPAPPRSADAVAAALARARERPVWLAAGGSPRADEDGEQKEEVALVLWNDEEHSFDVVIDAIRRALGVDAARARDLTVEVDKVGRSILLHSSRPNVVYTSSRPLTRVRLTVTAHPLRLVILEEVGALCLTWLLRTVNRAAKGPWGAELRTALCEALLKHGRRTVVEGMPHEVQEWAGEVGWEGLDGTAQESQAAGSSASGPGSSGVPAEYSLQAVDTDIVPLEPPRAVPLVADPNEAAWAMDDVVEIEDDDNSEVSEDDNDNAVVEVDMDVDGEGEDMFSSDGENPAGMMQGLTQAMQELVANAIATNLLNRGALGGQVNNAADGGGLALGNAQQNNGGAQANTVVTVLPGTAAGNVTAEGPLTADENIMFRPDGARPQLRDPSEAAVDGTVGAATGNVGADAHPNPANGPTNPTADPALVAQLMEQIQQILAGQPSVIEVNERGEEVEVFTGGMGVAVGPNGQLEMQVLPAPQATAMLQQGVEDALLQTATAQEQAEVDEPNAAAAVATGGTGGFVPAIGQTLAERFLEQLEGRDGRVQPPAGWSGLAQAQSITPPPVPHNRPMVRPRLDYFFKVERNLPKSLRDLLRDLFIRTLMIDAWSKKDFGSRFASNYLPIAHSHLFLDREPEHSIFLFCVQLFTVPSVAEHLVSDTRALFTLTNVFKAFYLNDALRQELPLDPARVATSFQLALTHRAPWYPPLPTKSNVMKSKRTSHLFADLEYLLSVPPVRKTIFRQRVDEYFPWVLDALCVWQGMHPQARKLGSHVDYEDQTWVDSFRVAIYAGKLVWVIGAAVAPTGEYTVPSTLQNDYEQWKKAVNMTIVWLDKWSQTQVTMDPLAGVWDHIIPTYAQMEAFRMPNFTIGGALGQDNLKYTSSYHYPVHWLLAELLSASAYFFKDSMTSGVSQALAPPSWTELLRLPEVPSAETETPTWDERLHRIFDYTMRVLVLSGQVRAGLWVRNGWSLMEQDSNYRSRNLQELGRDQDVFILQTFAACLPASRFLGSLLHRYGLADWFAGNHKASIGVEMEPQHLSTMAEDMLELLIVIITERTKLGGQSWEEQTRKEIVHQLALHWKKGGAAHSEILRTMSSRNEVLVYSISASREDVMRNQERYFDLILAEVTNFKEPEGSREVGLYELKEAYWGDVDPWFYKYTRNQRQEVEEALKSRRSKETSDSDSTLARLPRLLDLPRGSLYTGICDLVQSELFTQILYFSVYNATTRILMSGVRSRVPSAEFILGAAGHLLLIAVAEESAKSVQSESVGARTSFFESALTLVFSVPEEEGGAKRTLLDLLLDVVDRGDPANSQSIDTTLKSEVQEILSTVKVALEEFGRLGSPSLKAKLEQWRKHKETRSQLEDTFATRHSEENEKKKAAAKARQAAIMAQLKQQQQNFSKKYADDLERVGNPNEDDDDDDDMDTYADSKADELSGKTWHFPRGDCIVCQEPANEESNIYGILGLIQVSSAVRTLTCEDKTTVATLLATPDSLDTPDPTRIRREYQSDLLPHAKRRARSRGMHISTCGHLMHFGCFESYIQSIEARHEREPQRFPPETLEKCEFLCPLCKGLGNVLLPILWTTKTEKVLNLTKLETGNTTNYAKEIVDLSAWGYQLVQRGIIDQITNNFSGSSRDITAALVSSVQSGQSSVPDASEGTSLAPPSGGILSTAARLPRLLGNAMSHLWRRNSLSSTSTDESSSNTEQMVNRVKEMYRSRVIRTFQIAMKDVVAPYDQDENYPDLQIMWEAFSYTLQTTELASRRVDPLGPEGPEMYLFVDGINNQTLLRVLSQTIMTYSTIATQESAAANDLKTSTQKFIVALFFGFEKRPEESAEQGTPRPSTSPSESSPTTLNAWARSEMDRGAVLSEFPPSSWSGSTPLLLEHAIGHLTRIAMTVTPSAGLSEISDVLNWIRLFHLLELVRIFIFVADALSKGDLTLASDATLSQALKSSEGFPGAATVEEESMEDILLAAAEPPAVREFMHCILEKLRATPSEASNVMKELDGEMVHKLVRILLIPYMRSASLLLYSRFDTVPPSIQSTGEPEYERLRKFLRLPQLSELISPSVFSTDPFLSPLIGGWIAHLNEFSTVLCAIRSQEPSSSPYFAYKAREPSFHVPVVNPLPLQLAPLPPRLDELVQEGMRRRCPNCNTSPVNPALCLLCGAIVCASSMCCVSEQQGECNMHMASCGINVGVYVLVKKGICLLLSGGKGTYHPLPYLDAHGESDVGLKRGRPLFLNTKRFEDIRKLFVSHGVASFIARKIEQSWDMGGWERF</sequence>
<dbReference type="Proteomes" id="UP000070544">
    <property type="component" value="Unassembled WGS sequence"/>
</dbReference>
<dbReference type="UniPathway" id="UPA00143"/>
<dbReference type="Pfam" id="PF18995">
    <property type="entry name" value="PRT6_C"/>
    <property type="match status" value="1"/>
</dbReference>
<evidence type="ECO:0000256" key="3">
    <source>
        <dbReference type="ARBA" id="ARBA00022679"/>
    </source>
</evidence>
<feature type="compositionally biased region" description="Low complexity" evidence="11">
    <location>
        <begin position="2153"/>
        <end position="2167"/>
    </location>
</feature>
<dbReference type="OrthoDB" id="26387at2759"/>
<dbReference type="FunFam" id="2.10.110.30:FF:000001">
    <property type="entry name" value="E3 ubiquitin-protein ligase UBR2 isoform 1"/>
    <property type="match status" value="1"/>
</dbReference>
<reference evidence="13 14" key="1">
    <citation type="journal article" date="2015" name="Genome Biol. Evol.">
        <title>Phylogenomic analyses indicate that early fungi evolved digesting cell walls of algal ancestors of land plants.</title>
        <authorList>
            <person name="Chang Y."/>
            <person name="Wang S."/>
            <person name="Sekimoto S."/>
            <person name="Aerts A.L."/>
            <person name="Choi C."/>
            <person name="Clum A."/>
            <person name="LaButti K.M."/>
            <person name="Lindquist E.A."/>
            <person name="Yee Ngan C."/>
            <person name="Ohm R.A."/>
            <person name="Salamov A.A."/>
            <person name="Grigoriev I.V."/>
            <person name="Spatafora J.W."/>
            <person name="Berbee M.L."/>
        </authorList>
    </citation>
    <scope>NUCLEOTIDE SEQUENCE [LARGE SCALE GENOMIC DNA]</scope>
    <source>
        <strain evidence="13 14">JEL478</strain>
    </source>
</reference>
<feature type="domain" description="UBR-type" evidence="12">
    <location>
        <begin position="192"/>
        <end position="270"/>
    </location>
</feature>
<evidence type="ECO:0000256" key="8">
    <source>
        <dbReference type="ARBA" id="ARBA00046341"/>
    </source>
</evidence>
<comment type="catalytic activity">
    <reaction evidence="1 10">
        <text>S-ubiquitinyl-[E2 ubiquitin-conjugating enzyme]-L-cysteine + [acceptor protein]-L-lysine = [E2 ubiquitin-conjugating enzyme]-L-cysteine + N(6)-ubiquitinyl-[acceptor protein]-L-lysine.</text>
        <dbReference type="EC" id="2.3.2.27"/>
    </reaction>
</comment>